<accession>A0A1J3J5D3</accession>
<organism evidence="2">
    <name type="scientific">Noccaea caerulescens</name>
    <name type="common">Alpine penny-cress</name>
    <name type="synonym">Thlaspi caerulescens</name>
    <dbReference type="NCBI Taxonomy" id="107243"/>
    <lineage>
        <taxon>Eukaryota</taxon>
        <taxon>Viridiplantae</taxon>
        <taxon>Streptophyta</taxon>
        <taxon>Embryophyta</taxon>
        <taxon>Tracheophyta</taxon>
        <taxon>Spermatophyta</taxon>
        <taxon>Magnoliopsida</taxon>
        <taxon>eudicotyledons</taxon>
        <taxon>Gunneridae</taxon>
        <taxon>Pentapetalae</taxon>
        <taxon>rosids</taxon>
        <taxon>malvids</taxon>
        <taxon>Brassicales</taxon>
        <taxon>Brassicaceae</taxon>
        <taxon>Coluteocarpeae</taxon>
        <taxon>Noccaea</taxon>
    </lineage>
</organism>
<protein>
    <submittedName>
        <fullName evidence="2">Uncharacterized protein</fullName>
    </submittedName>
</protein>
<name>A0A1J3J5D3_NOCCA</name>
<evidence type="ECO:0000256" key="1">
    <source>
        <dbReference type="SAM" id="MobiDB-lite"/>
    </source>
</evidence>
<sequence length="81" mass="8774">MNPLIYSLTAKQGASPPLVRSEETSEEEDKEERGAKSLFPPRPPPGLKLNTGLSPCCITQNLFAVKVRKETGVGSETTECL</sequence>
<feature type="region of interest" description="Disordered" evidence="1">
    <location>
        <begin position="1"/>
        <end position="51"/>
    </location>
</feature>
<dbReference type="EMBL" id="GEVM01018429">
    <property type="protein sequence ID" value="JAU87509.1"/>
    <property type="molecule type" value="Transcribed_RNA"/>
</dbReference>
<dbReference type="AlphaFoldDB" id="A0A1J3J5D3"/>
<evidence type="ECO:0000313" key="2">
    <source>
        <dbReference type="EMBL" id="JAU87509.1"/>
    </source>
</evidence>
<gene>
    <name evidence="2" type="ORF">MP_TR23006_c0_g1_i1_g.66875</name>
</gene>
<reference evidence="2" key="1">
    <citation type="submission" date="2016-07" db="EMBL/GenBank/DDBJ databases">
        <title>De novo transcriptome assembly of four accessions of the metal hyperaccumulator plant Noccaea caerulescens.</title>
        <authorList>
            <person name="Blande D."/>
            <person name="Halimaa P."/>
            <person name="Tervahauta A.I."/>
            <person name="Aarts M.G."/>
            <person name="Karenlampi S.O."/>
        </authorList>
    </citation>
    <scope>NUCLEOTIDE SEQUENCE</scope>
</reference>
<proteinExistence type="predicted"/>